<feature type="compositionally biased region" description="Basic and acidic residues" evidence="5">
    <location>
        <begin position="261"/>
        <end position="270"/>
    </location>
</feature>
<comment type="caution">
    <text evidence="7">The sequence shown here is derived from an EMBL/GenBank/DDBJ whole genome shotgun (WGS) entry which is preliminary data.</text>
</comment>
<gene>
    <name evidence="7" type="ORF">K461DRAFT_263600</name>
</gene>
<proteinExistence type="predicted"/>
<dbReference type="InterPro" id="IPR051027">
    <property type="entry name" value="bZIP_transcription_factors"/>
</dbReference>
<accession>A0A9P4J730</accession>
<keyword evidence="4" id="KW-0539">Nucleus</keyword>
<evidence type="ECO:0000259" key="6">
    <source>
        <dbReference type="PROSITE" id="PS50217"/>
    </source>
</evidence>
<feature type="region of interest" description="Disordered" evidence="5">
    <location>
        <begin position="241"/>
        <end position="270"/>
    </location>
</feature>
<evidence type="ECO:0000313" key="8">
    <source>
        <dbReference type="Proteomes" id="UP000799439"/>
    </source>
</evidence>
<dbReference type="PROSITE" id="PS50217">
    <property type="entry name" value="BZIP"/>
    <property type="match status" value="1"/>
</dbReference>
<dbReference type="Gene3D" id="1.20.5.170">
    <property type="match status" value="1"/>
</dbReference>
<dbReference type="SMART" id="SM00338">
    <property type="entry name" value="BRLZ"/>
    <property type="match status" value="1"/>
</dbReference>
<dbReference type="GO" id="GO:0005634">
    <property type="term" value="C:nucleus"/>
    <property type="evidence" value="ECO:0007669"/>
    <property type="project" value="UniProtKB-SubCell"/>
</dbReference>
<organism evidence="7 8">
    <name type="scientific">Myriangium duriaei CBS 260.36</name>
    <dbReference type="NCBI Taxonomy" id="1168546"/>
    <lineage>
        <taxon>Eukaryota</taxon>
        <taxon>Fungi</taxon>
        <taxon>Dikarya</taxon>
        <taxon>Ascomycota</taxon>
        <taxon>Pezizomycotina</taxon>
        <taxon>Dothideomycetes</taxon>
        <taxon>Dothideomycetidae</taxon>
        <taxon>Myriangiales</taxon>
        <taxon>Myriangiaceae</taxon>
        <taxon>Myriangium</taxon>
    </lineage>
</organism>
<protein>
    <recommendedName>
        <fullName evidence="6">BZIP domain-containing protein</fullName>
    </recommendedName>
</protein>
<sequence>MSQVLNPHTIPYHTNHNTYPPSPASIGKARKDYFAPPDARVYPLHAASPRSDSPLAESLNTTDTFFADSIQPAYTMDTSMDPVDLKYGQITPPGDPWKPDWAQDYDAATIAVDGIDSPEEEFSGLAREDSGESNDSNKPIKSGRGGRVDKRDKYREKNRVAAAKCRAKKKEHIDGLEDNHRTQGMLNALLKQTEQQLRDELSYWRTQALQHGFCDCQAIQEYNLRKARALAANKEFGDMQGVRRDSMASPTSQMVSTMYPDAHDFDSPPS</sequence>
<feature type="compositionally biased region" description="Polar residues" evidence="5">
    <location>
        <begin position="1"/>
        <end position="19"/>
    </location>
</feature>
<dbReference type="PROSITE" id="PS00036">
    <property type="entry name" value="BZIP_BASIC"/>
    <property type="match status" value="1"/>
</dbReference>
<feature type="compositionally biased region" description="Basic and acidic residues" evidence="5">
    <location>
        <begin position="146"/>
        <end position="157"/>
    </location>
</feature>
<evidence type="ECO:0000313" key="7">
    <source>
        <dbReference type="EMBL" id="KAF2156562.1"/>
    </source>
</evidence>
<dbReference type="PANTHER" id="PTHR19304">
    <property type="entry name" value="CYCLIC-AMP RESPONSE ELEMENT BINDING PROTEIN"/>
    <property type="match status" value="1"/>
</dbReference>
<dbReference type="SUPFAM" id="SSF57959">
    <property type="entry name" value="Leucine zipper domain"/>
    <property type="match status" value="1"/>
</dbReference>
<keyword evidence="8" id="KW-1185">Reference proteome</keyword>
<dbReference type="EMBL" id="ML996081">
    <property type="protein sequence ID" value="KAF2156562.1"/>
    <property type="molecule type" value="Genomic_DNA"/>
</dbReference>
<dbReference type="GO" id="GO:0003700">
    <property type="term" value="F:DNA-binding transcription factor activity"/>
    <property type="evidence" value="ECO:0007669"/>
    <property type="project" value="InterPro"/>
</dbReference>
<dbReference type="Pfam" id="PF00170">
    <property type="entry name" value="bZIP_1"/>
    <property type="match status" value="1"/>
</dbReference>
<keyword evidence="2" id="KW-0805">Transcription regulation</keyword>
<reference evidence="7" key="1">
    <citation type="journal article" date="2020" name="Stud. Mycol.">
        <title>101 Dothideomycetes genomes: a test case for predicting lifestyles and emergence of pathogens.</title>
        <authorList>
            <person name="Haridas S."/>
            <person name="Albert R."/>
            <person name="Binder M."/>
            <person name="Bloem J."/>
            <person name="Labutti K."/>
            <person name="Salamov A."/>
            <person name="Andreopoulos B."/>
            <person name="Baker S."/>
            <person name="Barry K."/>
            <person name="Bills G."/>
            <person name="Bluhm B."/>
            <person name="Cannon C."/>
            <person name="Castanera R."/>
            <person name="Culley D."/>
            <person name="Daum C."/>
            <person name="Ezra D."/>
            <person name="Gonzalez J."/>
            <person name="Henrissat B."/>
            <person name="Kuo A."/>
            <person name="Liang C."/>
            <person name="Lipzen A."/>
            <person name="Lutzoni F."/>
            <person name="Magnuson J."/>
            <person name="Mondo S."/>
            <person name="Nolan M."/>
            <person name="Ohm R."/>
            <person name="Pangilinan J."/>
            <person name="Park H.-J."/>
            <person name="Ramirez L."/>
            <person name="Alfaro M."/>
            <person name="Sun H."/>
            <person name="Tritt A."/>
            <person name="Yoshinaga Y."/>
            <person name="Zwiers L.-H."/>
            <person name="Turgeon B."/>
            <person name="Goodwin S."/>
            <person name="Spatafora J."/>
            <person name="Crous P."/>
            <person name="Grigoriev I."/>
        </authorList>
    </citation>
    <scope>NUCLEOTIDE SEQUENCE</scope>
    <source>
        <strain evidence="7">CBS 260.36</strain>
    </source>
</reference>
<comment type="subcellular location">
    <subcellularLocation>
        <location evidence="1">Nucleus</location>
    </subcellularLocation>
</comment>
<evidence type="ECO:0000256" key="5">
    <source>
        <dbReference type="SAM" id="MobiDB-lite"/>
    </source>
</evidence>
<dbReference type="Proteomes" id="UP000799439">
    <property type="component" value="Unassembled WGS sequence"/>
</dbReference>
<evidence type="ECO:0000256" key="3">
    <source>
        <dbReference type="ARBA" id="ARBA00023163"/>
    </source>
</evidence>
<dbReference type="InterPro" id="IPR004827">
    <property type="entry name" value="bZIP"/>
</dbReference>
<keyword evidence="3" id="KW-0804">Transcription</keyword>
<evidence type="ECO:0000256" key="1">
    <source>
        <dbReference type="ARBA" id="ARBA00004123"/>
    </source>
</evidence>
<evidence type="ECO:0000256" key="2">
    <source>
        <dbReference type="ARBA" id="ARBA00023015"/>
    </source>
</evidence>
<feature type="region of interest" description="Disordered" evidence="5">
    <location>
        <begin position="121"/>
        <end position="157"/>
    </location>
</feature>
<feature type="domain" description="BZIP" evidence="6">
    <location>
        <begin position="148"/>
        <end position="211"/>
    </location>
</feature>
<feature type="region of interest" description="Disordered" evidence="5">
    <location>
        <begin position="1"/>
        <end position="30"/>
    </location>
</feature>
<name>A0A9P4J730_9PEZI</name>
<dbReference type="OrthoDB" id="295274at2759"/>
<dbReference type="AlphaFoldDB" id="A0A9P4J730"/>
<dbReference type="InterPro" id="IPR046347">
    <property type="entry name" value="bZIP_sf"/>
</dbReference>
<evidence type="ECO:0000256" key="4">
    <source>
        <dbReference type="ARBA" id="ARBA00023242"/>
    </source>
</evidence>